<reference evidence="12" key="1">
    <citation type="submission" date="2024-04" db="EMBL/GenBank/DDBJ databases">
        <authorList>
            <consortium name="Molecular Ecology Group"/>
        </authorList>
    </citation>
    <scope>NUCLEOTIDE SEQUENCE</scope>
</reference>
<keyword evidence="10" id="KW-0732">Signal</keyword>
<dbReference type="PANTHER" id="PTHR42643:SF24">
    <property type="entry name" value="IONOTROPIC RECEPTOR 60A"/>
    <property type="match status" value="1"/>
</dbReference>
<keyword evidence="4 9" id="KW-0812">Transmembrane</keyword>
<evidence type="ECO:0000256" key="3">
    <source>
        <dbReference type="ARBA" id="ARBA00022475"/>
    </source>
</evidence>
<feature type="chain" id="PRO_5043718786" description="Ionotropic glutamate receptor C-terminal domain-containing protein" evidence="10">
    <location>
        <begin position="16"/>
        <end position="532"/>
    </location>
</feature>
<evidence type="ECO:0000256" key="9">
    <source>
        <dbReference type="SAM" id="Phobius"/>
    </source>
</evidence>
<proteinExistence type="inferred from homology"/>
<comment type="subcellular location">
    <subcellularLocation>
        <location evidence="1">Cell membrane</location>
        <topology evidence="1">Multi-pass membrane protein</topology>
    </subcellularLocation>
</comment>
<evidence type="ECO:0000256" key="6">
    <source>
        <dbReference type="ARBA" id="ARBA00023136"/>
    </source>
</evidence>
<evidence type="ECO:0000256" key="1">
    <source>
        <dbReference type="ARBA" id="ARBA00004651"/>
    </source>
</evidence>
<evidence type="ECO:0000256" key="7">
    <source>
        <dbReference type="ARBA" id="ARBA00023170"/>
    </source>
</evidence>
<feature type="transmembrane region" description="Helical" evidence="9">
    <location>
        <begin position="442"/>
        <end position="467"/>
    </location>
</feature>
<evidence type="ECO:0000313" key="13">
    <source>
        <dbReference type="Proteomes" id="UP001497644"/>
    </source>
</evidence>
<organism evidence="12 13">
    <name type="scientific">Lasius platythorax</name>
    <dbReference type="NCBI Taxonomy" id="488582"/>
    <lineage>
        <taxon>Eukaryota</taxon>
        <taxon>Metazoa</taxon>
        <taxon>Ecdysozoa</taxon>
        <taxon>Arthropoda</taxon>
        <taxon>Hexapoda</taxon>
        <taxon>Insecta</taxon>
        <taxon>Pterygota</taxon>
        <taxon>Neoptera</taxon>
        <taxon>Endopterygota</taxon>
        <taxon>Hymenoptera</taxon>
        <taxon>Apocrita</taxon>
        <taxon>Aculeata</taxon>
        <taxon>Formicoidea</taxon>
        <taxon>Formicidae</taxon>
        <taxon>Formicinae</taxon>
        <taxon>Lasius</taxon>
        <taxon>Lasius</taxon>
    </lineage>
</organism>
<evidence type="ECO:0000259" key="11">
    <source>
        <dbReference type="Pfam" id="PF00060"/>
    </source>
</evidence>
<dbReference type="SUPFAM" id="SSF53850">
    <property type="entry name" value="Periplasmic binding protein-like II"/>
    <property type="match status" value="1"/>
</dbReference>
<evidence type="ECO:0000256" key="5">
    <source>
        <dbReference type="ARBA" id="ARBA00022989"/>
    </source>
</evidence>
<dbReference type="AlphaFoldDB" id="A0AAV2P1K1"/>
<evidence type="ECO:0000256" key="2">
    <source>
        <dbReference type="ARBA" id="ARBA00008685"/>
    </source>
</evidence>
<protein>
    <recommendedName>
        <fullName evidence="11">Ionotropic glutamate receptor C-terminal domain-containing protein</fullName>
    </recommendedName>
</protein>
<dbReference type="EMBL" id="OZ034830">
    <property type="protein sequence ID" value="CAL1686706.1"/>
    <property type="molecule type" value="Genomic_DNA"/>
</dbReference>
<feature type="transmembrane region" description="Helical" evidence="9">
    <location>
        <begin position="148"/>
        <end position="164"/>
    </location>
</feature>
<dbReference type="InterPro" id="IPR052192">
    <property type="entry name" value="Insect_Ionotropic_Sensory_Rcpt"/>
</dbReference>
<feature type="signal peptide" evidence="10">
    <location>
        <begin position="1"/>
        <end position="15"/>
    </location>
</feature>
<accession>A0AAV2P1K1</accession>
<dbReference type="GO" id="GO:0050906">
    <property type="term" value="P:detection of stimulus involved in sensory perception"/>
    <property type="evidence" value="ECO:0007669"/>
    <property type="project" value="UniProtKB-ARBA"/>
</dbReference>
<dbReference type="GO" id="GO:0015276">
    <property type="term" value="F:ligand-gated monoatomic ion channel activity"/>
    <property type="evidence" value="ECO:0007669"/>
    <property type="project" value="InterPro"/>
</dbReference>
<dbReference type="Gene3D" id="1.10.287.70">
    <property type="match status" value="1"/>
</dbReference>
<comment type="similarity">
    <text evidence="2">Belongs to the glutamate-gated ion channel (TC 1.A.10.1) family.</text>
</comment>
<evidence type="ECO:0000256" key="10">
    <source>
        <dbReference type="SAM" id="SignalP"/>
    </source>
</evidence>
<keyword evidence="6 9" id="KW-0472">Membrane</keyword>
<keyword evidence="13" id="KW-1185">Reference proteome</keyword>
<dbReference type="PANTHER" id="PTHR42643">
    <property type="entry name" value="IONOTROPIC RECEPTOR 20A-RELATED"/>
    <property type="match status" value="1"/>
</dbReference>
<keyword evidence="3" id="KW-1003">Cell membrane</keyword>
<evidence type="ECO:0000256" key="4">
    <source>
        <dbReference type="ARBA" id="ARBA00022692"/>
    </source>
</evidence>
<dbReference type="Pfam" id="PF00060">
    <property type="entry name" value="Lig_chan"/>
    <property type="match status" value="1"/>
</dbReference>
<name>A0AAV2P1K1_9HYME</name>
<evidence type="ECO:0000313" key="12">
    <source>
        <dbReference type="EMBL" id="CAL1686706.1"/>
    </source>
</evidence>
<keyword evidence="8" id="KW-0325">Glycoprotein</keyword>
<dbReference type="InterPro" id="IPR001320">
    <property type="entry name" value="Iontro_rcpt_C"/>
</dbReference>
<keyword evidence="5 9" id="KW-1133">Transmembrane helix</keyword>
<sequence>MKHLFLSVILPCVVGQMCLRLLQNSQETKIIRSKPGHVWRWNAITEEFEQLEVLKWNNTAFCSVNAINDMRGKTLVVAMDFKNRYIIIDANKNEVTGLIGDTWTALEEALKFKTIYRRARQSATATLMNGDTHALLSAKAMYSYTSSYYTYSVPLTTISYALFVRSEGAIITKWWYINIFSHGLWLASLISVICIALSIMGIYRVKKLIYVNYKEFNDELSTLSFNFLYVLGGMTGQGFEKIPTSWPFRLTILSFLVMGMLLSCGFCSALTSCLTSKGNSVPLANLEDVAMKRTHTLCIRTDSSAYRYFTVDGSEEGDLQAIWKGLMNDDCPDMKDSATLASKLCRPGFVYLEAPAIFLPIYHKAEHNCHMIQLPDTYCPLKLAFLHARVAQHRRLIDSYLMRMRSAGIFRYLEKKWISEEAYSRSNYLQSSNFQPVEYVHIHLTICFFSMMVIISVFICILENVWYNLQWKKKNSNSILLEICVNNLSVTKARHKARSRSKRSRKLNSILLSRNMKNPTFLQNVTVQINRW</sequence>
<feature type="transmembrane region" description="Helical" evidence="9">
    <location>
        <begin position="184"/>
        <end position="203"/>
    </location>
</feature>
<feature type="transmembrane region" description="Helical" evidence="9">
    <location>
        <begin position="223"/>
        <end position="239"/>
    </location>
</feature>
<gene>
    <name evidence="12" type="ORF">LPLAT_LOCUS12048</name>
</gene>
<feature type="transmembrane region" description="Helical" evidence="9">
    <location>
        <begin position="251"/>
        <end position="271"/>
    </location>
</feature>
<dbReference type="Proteomes" id="UP001497644">
    <property type="component" value="Chromosome 7"/>
</dbReference>
<feature type="domain" description="Ionotropic glutamate receptor C-terminal" evidence="11">
    <location>
        <begin position="184"/>
        <end position="307"/>
    </location>
</feature>
<keyword evidence="7" id="KW-0675">Receptor</keyword>
<dbReference type="GO" id="GO:0005886">
    <property type="term" value="C:plasma membrane"/>
    <property type="evidence" value="ECO:0007669"/>
    <property type="project" value="UniProtKB-SubCell"/>
</dbReference>
<evidence type="ECO:0000256" key="8">
    <source>
        <dbReference type="ARBA" id="ARBA00023180"/>
    </source>
</evidence>